<dbReference type="GO" id="GO:0043266">
    <property type="term" value="P:regulation of potassium ion transport"/>
    <property type="evidence" value="ECO:0007669"/>
    <property type="project" value="TreeGrafter"/>
</dbReference>
<evidence type="ECO:0000256" key="9">
    <source>
        <dbReference type="ARBA" id="ARBA00023157"/>
    </source>
</evidence>
<dbReference type="PROSITE" id="PS50262">
    <property type="entry name" value="G_PROTEIN_RECEP_F1_2"/>
    <property type="match status" value="1"/>
</dbReference>
<evidence type="ECO:0000256" key="5">
    <source>
        <dbReference type="ARBA" id="ARBA00022989"/>
    </source>
</evidence>
<dbReference type="AlphaFoldDB" id="A0AAD9E3Y4"/>
<dbReference type="GO" id="GO:0048148">
    <property type="term" value="P:behavioral response to cocaine"/>
    <property type="evidence" value="ECO:0007669"/>
    <property type="project" value="UniProtKB-ARBA"/>
</dbReference>
<dbReference type="SUPFAM" id="SSF81321">
    <property type="entry name" value="Family A G protein-coupled receptor-like"/>
    <property type="match status" value="1"/>
</dbReference>
<evidence type="ECO:0000256" key="15">
    <source>
        <dbReference type="ARBA" id="ARBA00029573"/>
    </source>
</evidence>
<keyword evidence="13" id="KW-0449">Lipoprotein</keyword>
<organism evidence="21 22">
    <name type="scientific">Electrophorus voltai</name>
    <dbReference type="NCBI Taxonomy" id="2609070"/>
    <lineage>
        <taxon>Eukaryota</taxon>
        <taxon>Metazoa</taxon>
        <taxon>Chordata</taxon>
        <taxon>Craniata</taxon>
        <taxon>Vertebrata</taxon>
        <taxon>Euteleostomi</taxon>
        <taxon>Actinopterygii</taxon>
        <taxon>Neopterygii</taxon>
        <taxon>Teleostei</taxon>
        <taxon>Ostariophysi</taxon>
        <taxon>Gymnotiformes</taxon>
        <taxon>Gymnotoidei</taxon>
        <taxon>Gymnotidae</taxon>
        <taxon>Electrophorus</taxon>
    </lineage>
</organism>
<dbReference type="GO" id="GO:0045202">
    <property type="term" value="C:synapse"/>
    <property type="evidence" value="ECO:0007669"/>
    <property type="project" value="GOC"/>
</dbReference>
<keyword evidence="7 19" id="KW-0472">Membrane</keyword>
<evidence type="ECO:0000256" key="10">
    <source>
        <dbReference type="ARBA" id="ARBA00023170"/>
    </source>
</evidence>
<comment type="caution">
    <text evidence="21">The sequence shown here is derived from an EMBL/GenBank/DDBJ whole genome shotgun (WGS) entry which is preliminary data.</text>
</comment>
<accession>A0AAD9E3Y4</accession>
<evidence type="ECO:0000259" key="20">
    <source>
        <dbReference type="PROSITE" id="PS50262"/>
    </source>
</evidence>
<comment type="subcellular location">
    <subcellularLocation>
        <location evidence="1">Cell membrane</location>
        <topology evidence="1">Multi-pass membrane protein</topology>
    </subcellularLocation>
</comment>
<dbReference type="GO" id="GO:0001591">
    <property type="term" value="F:dopamine neurotransmitter receptor activity, coupled via Gi/Go"/>
    <property type="evidence" value="ECO:0007669"/>
    <property type="project" value="TreeGrafter"/>
</dbReference>
<keyword evidence="22" id="KW-1185">Reference proteome</keyword>
<gene>
    <name evidence="21" type="ORF">P4O66_000035</name>
</gene>
<evidence type="ECO:0000256" key="14">
    <source>
        <dbReference type="ARBA" id="ARBA00025000"/>
    </source>
</evidence>
<comment type="function">
    <text evidence="14">Dopamine receptor whose activity is mediated by G proteins which inhibit adenylyl cyclase. Promotes cell proliferation.</text>
</comment>
<dbReference type="PRINTS" id="PR00237">
    <property type="entry name" value="GPCRRHODOPSN"/>
</dbReference>
<comment type="subunit">
    <text evidence="16">Interacts with CLIC6. Interacts with GRK4. Interacts with PALM. Interacts with FLNA (via filamin repeat 21); increases PKA-mediated phosphorylation of FLNA.</text>
</comment>
<dbReference type="GO" id="GO:0051481">
    <property type="term" value="P:negative regulation of cytosolic calcium ion concentration"/>
    <property type="evidence" value="ECO:0007669"/>
    <property type="project" value="TreeGrafter"/>
</dbReference>
<dbReference type="GO" id="GO:0051967">
    <property type="term" value="P:negative regulation of synaptic transmission, glutamatergic"/>
    <property type="evidence" value="ECO:0007669"/>
    <property type="project" value="TreeGrafter"/>
</dbReference>
<feature type="domain" description="G-protein coupled receptors family 1 profile" evidence="20">
    <location>
        <begin position="69"/>
        <end position="499"/>
    </location>
</feature>
<feature type="transmembrane region" description="Helical" evidence="19">
    <location>
        <begin position="171"/>
        <end position="191"/>
    </location>
</feature>
<dbReference type="FunFam" id="1.20.1070.10:FF:000287">
    <property type="entry name" value="Dopamine receptor D3"/>
    <property type="match status" value="1"/>
</dbReference>
<evidence type="ECO:0000256" key="13">
    <source>
        <dbReference type="ARBA" id="ARBA00023288"/>
    </source>
</evidence>
<comment type="similarity">
    <text evidence="17">Belongs to the G-protein coupled receptor 1 family.</text>
</comment>
<evidence type="ECO:0000256" key="12">
    <source>
        <dbReference type="ARBA" id="ARBA00023224"/>
    </source>
</evidence>
<evidence type="ECO:0000313" key="21">
    <source>
        <dbReference type="EMBL" id="KAK1806325.1"/>
    </source>
</evidence>
<evidence type="ECO:0000256" key="19">
    <source>
        <dbReference type="SAM" id="Phobius"/>
    </source>
</evidence>
<dbReference type="GO" id="GO:0071881">
    <property type="term" value="P:adenylate cyclase-inhibiting adrenergic receptor signaling pathway"/>
    <property type="evidence" value="ECO:0007669"/>
    <property type="project" value="UniProtKB-ARBA"/>
</dbReference>
<evidence type="ECO:0000256" key="8">
    <source>
        <dbReference type="ARBA" id="ARBA00023139"/>
    </source>
</evidence>
<dbReference type="GO" id="GO:0060158">
    <property type="term" value="P:phospholipase C-activating dopamine receptor signaling pathway"/>
    <property type="evidence" value="ECO:0007669"/>
    <property type="project" value="TreeGrafter"/>
</dbReference>
<keyword evidence="5 19" id="KW-1133">Transmembrane helix</keyword>
<feature type="transmembrane region" description="Helical" evidence="19">
    <location>
        <begin position="89"/>
        <end position="108"/>
    </location>
</feature>
<evidence type="ECO:0000256" key="18">
    <source>
        <dbReference type="SAM" id="MobiDB-lite"/>
    </source>
</evidence>
<dbReference type="InterPro" id="IPR017452">
    <property type="entry name" value="GPCR_Rhodpsn_7TM"/>
</dbReference>
<dbReference type="InterPro" id="IPR000276">
    <property type="entry name" value="GPCR_Rhodpsn"/>
</dbReference>
<proteinExistence type="inferred from homology"/>
<evidence type="ECO:0000256" key="6">
    <source>
        <dbReference type="ARBA" id="ARBA00023040"/>
    </source>
</evidence>
<feature type="transmembrane region" description="Helical" evidence="19">
    <location>
        <begin position="446"/>
        <end position="467"/>
    </location>
</feature>
<dbReference type="Gene3D" id="1.20.1070.10">
    <property type="entry name" value="Rhodopsin 7-helix transmembrane proteins"/>
    <property type="match status" value="2"/>
</dbReference>
<dbReference type="GO" id="GO:0007195">
    <property type="term" value="P:adenylate cyclase-inhibiting dopamine receptor signaling pathway"/>
    <property type="evidence" value="ECO:0007669"/>
    <property type="project" value="TreeGrafter"/>
</dbReference>
<evidence type="ECO:0000313" key="22">
    <source>
        <dbReference type="Proteomes" id="UP001239994"/>
    </source>
</evidence>
<dbReference type="Proteomes" id="UP001239994">
    <property type="component" value="Unassembled WGS sequence"/>
</dbReference>
<sequence>MQHIVCVRHWTLWSRPHMAMFHSGEWLWNDSEGSFNTGINSSLASDLHKGLLNYYAMLYSLLILAIVFGNVLVCLAVVRERSLQTTTNYLVVSLAVSDLLVASLVMPWAVYLEVVGGAWLFSRLYCNIFVTLDVMMCTASILNLCAISIDRYTAVVMPVLYNTTQSSRKRVSVMIATVWILAFAVSCPLLFGFNTTDDPLVCSISNPDFVIYSSVVSFYLPFMVTLLVYVRIYIFLRRRRKRIMFRQASGQIQPGPAPPPTSYHGHIIRKPDDVVNGMCVDAVVGVEDIERRLQHAALWCPHAKRQRGGEETCLQEETHKERHDLSPIQLNVESTERVIRPKLLPGCLRRKRPRTMPAENSLLPPVDMQNYCSISQASFVRTEQEPNREEEEGQEEGQVTMRSCEVKELSNGRTHTTLQQAPRGPQRVTPARHRSMHSREKKATQMLAIVLGVFLICWLPFFVTHILNTHCRKCHIPAELYSAFTWLGYVNSALNPIIYTTFNIEFRRAFIRILTC</sequence>
<keyword evidence="8" id="KW-0564">Palmitate</keyword>
<dbReference type="PANTHER" id="PTHR24248">
    <property type="entry name" value="ADRENERGIC RECEPTOR-RELATED G-PROTEIN COUPLED RECEPTOR"/>
    <property type="match status" value="1"/>
</dbReference>
<evidence type="ECO:0000256" key="7">
    <source>
        <dbReference type="ARBA" id="ARBA00023136"/>
    </source>
</evidence>
<feature type="transmembrane region" description="Helical" evidence="19">
    <location>
        <begin position="211"/>
        <end position="236"/>
    </location>
</feature>
<dbReference type="EMBL" id="JAROKS010000001">
    <property type="protein sequence ID" value="KAK1806325.1"/>
    <property type="molecule type" value="Genomic_DNA"/>
</dbReference>
<dbReference type="PROSITE" id="PS00237">
    <property type="entry name" value="G_PROTEIN_RECEP_F1_1"/>
    <property type="match status" value="1"/>
</dbReference>
<feature type="compositionally biased region" description="Polar residues" evidence="18">
    <location>
        <begin position="411"/>
        <end position="420"/>
    </location>
</feature>
<dbReference type="SMART" id="SM01381">
    <property type="entry name" value="7TM_GPCR_Srsx"/>
    <property type="match status" value="1"/>
</dbReference>
<protein>
    <recommendedName>
        <fullName evidence="2">D(3) dopamine receptor</fullName>
    </recommendedName>
    <alternativeName>
        <fullName evidence="15">Dopamine D3 receptor</fullName>
    </alternativeName>
</protein>
<keyword evidence="10 17" id="KW-0675">Receptor</keyword>
<dbReference type="GO" id="GO:0005886">
    <property type="term" value="C:plasma membrane"/>
    <property type="evidence" value="ECO:0007669"/>
    <property type="project" value="UniProtKB-SubCell"/>
</dbReference>
<evidence type="ECO:0000256" key="1">
    <source>
        <dbReference type="ARBA" id="ARBA00004651"/>
    </source>
</evidence>
<evidence type="ECO:0000256" key="16">
    <source>
        <dbReference type="ARBA" id="ARBA00046686"/>
    </source>
</evidence>
<evidence type="ECO:0000256" key="4">
    <source>
        <dbReference type="ARBA" id="ARBA00022692"/>
    </source>
</evidence>
<dbReference type="PANTHER" id="PTHR24248:SF154">
    <property type="entry name" value="D(3) DOPAMINE RECEPTOR"/>
    <property type="match status" value="1"/>
</dbReference>
<dbReference type="GO" id="GO:0014059">
    <property type="term" value="P:regulation of dopamine secretion"/>
    <property type="evidence" value="ECO:0007669"/>
    <property type="project" value="TreeGrafter"/>
</dbReference>
<name>A0AAD9E3Y4_9TELE</name>
<evidence type="ECO:0000256" key="17">
    <source>
        <dbReference type="RuleBase" id="RU000688"/>
    </source>
</evidence>
<keyword evidence="11" id="KW-0325">Glycoprotein</keyword>
<feature type="transmembrane region" description="Helical" evidence="19">
    <location>
        <begin position="128"/>
        <end position="150"/>
    </location>
</feature>
<dbReference type="GO" id="GO:0045744">
    <property type="term" value="P:negative regulation of G protein-coupled receptor signaling pathway"/>
    <property type="evidence" value="ECO:0007669"/>
    <property type="project" value="UniProtKB-ARBA"/>
</dbReference>
<reference evidence="21" key="1">
    <citation type="submission" date="2023-03" db="EMBL/GenBank/DDBJ databases">
        <title>Electrophorus voltai genome.</title>
        <authorList>
            <person name="Bian C."/>
        </authorList>
    </citation>
    <scope>NUCLEOTIDE SEQUENCE</scope>
    <source>
        <strain evidence="21">CB-2022</strain>
        <tissue evidence="21">Muscle</tissue>
    </source>
</reference>
<feature type="transmembrane region" description="Helical" evidence="19">
    <location>
        <begin position="54"/>
        <end position="77"/>
    </location>
</feature>
<evidence type="ECO:0000256" key="2">
    <source>
        <dbReference type="ARBA" id="ARBA00016167"/>
    </source>
</evidence>
<keyword evidence="9" id="KW-1015">Disulfide bond</keyword>
<evidence type="ECO:0000256" key="3">
    <source>
        <dbReference type="ARBA" id="ARBA00022475"/>
    </source>
</evidence>
<keyword evidence="6 17" id="KW-0297">G-protein coupled receptor</keyword>
<evidence type="ECO:0000256" key="11">
    <source>
        <dbReference type="ARBA" id="ARBA00023180"/>
    </source>
</evidence>
<keyword evidence="4 17" id="KW-0812">Transmembrane</keyword>
<feature type="region of interest" description="Disordered" evidence="18">
    <location>
        <begin position="411"/>
        <end position="437"/>
    </location>
</feature>
<dbReference type="Pfam" id="PF00001">
    <property type="entry name" value="7tm_1"/>
    <property type="match status" value="1"/>
</dbReference>
<keyword evidence="3" id="KW-1003">Cell membrane</keyword>
<keyword evidence="12 17" id="KW-0807">Transducer</keyword>
<dbReference type="GO" id="GO:0004938">
    <property type="term" value="F:alpha2-adrenergic receptor activity"/>
    <property type="evidence" value="ECO:0007669"/>
    <property type="project" value="UniProtKB-ARBA"/>
</dbReference>